<keyword evidence="2" id="KW-1185">Reference proteome</keyword>
<evidence type="ECO:0000313" key="2">
    <source>
        <dbReference type="Proteomes" id="UP000829069"/>
    </source>
</evidence>
<evidence type="ECO:0000313" key="1">
    <source>
        <dbReference type="EMBL" id="UNK47121.1"/>
    </source>
</evidence>
<accession>A0ABY3WAT1</accession>
<sequence length="73" mass="8011">MSWTTERAKIAALSRSRNADDPEIFTARQRLKAARLEDHIRATIDAFPPLTPDQLDRIGAIIHTARTAGGDAA</sequence>
<dbReference type="Proteomes" id="UP000829069">
    <property type="component" value="Chromosome"/>
</dbReference>
<proteinExistence type="predicted"/>
<organism evidence="1 2">
    <name type="scientific">Arthrobacter sulfonylureivorans</name>
    <dbReference type="NCBI Taxonomy" id="2486855"/>
    <lineage>
        <taxon>Bacteria</taxon>
        <taxon>Bacillati</taxon>
        <taxon>Actinomycetota</taxon>
        <taxon>Actinomycetes</taxon>
        <taxon>Micrococcales</taxon>
        <taxon>Micrococcaceae</taxon>
        <taxon>Arthrobacter</taxon>
    </lineage>
</organism>
<protein>
    <submittedName>
        <fullName evidence="1">Uncharacterized protein</fullName>
    </submittedName>
</protein>
<dbReference type="EMBL" id="CP093326">
    <property type="protein sequence ID" value="UNK47121.1"/>
    <property type="molecule type" value="Genomic_DNA"/>
</dbReference>
<dbReference type="RefSeq" id="WP_241914952.1">
    <property type="nucleotide sequence ID" value="NZ_CP093326.1"/>
</dbReference>
<gene>
    <name evidence="1" type="ORF">MNQ99_07195</name>
</gene>
<name>A0ABY3WAT1_9MICC</name>
<reference evidence="1 2" key="1">
    <citation type="submission" date="2022-03" db="EMBL/GenBank/DDBJ databases">
        <title>Isotopic signatures of nitrous oxide derived from detoxification processes.</title>
        <authorList>
            <person name="Behrendt U."/>
            <person name="Buchen C."/>
            <person name="Well R."/>
            <person name="Ulrich A."/>
            <person name="Rohe L."/>
            <person name="Kolb S."/>
            <person name="Schloter M."/>
            <person name="Horn M.A."/>
            <person name="Augustin J."/>
        </authorList>
    </citation>
    <scope>NUCLEOTIDE SEQUENCE [LARGE SCALE GENOMIC DNA]</scope>
    <source>
        <strain evidence="1 2">S4-C24</strain>
    </source>
</reference>